<protein>
    <submittedName>
        <fullName evidence="1">Uncharacterized protein</fullName>
    </submittedName>
</protein>
<dbReference type="AlphaFoldDB" id="A0A1H2XSU0"/>
<keyword evidence="2" id="KW-1185">Reference proteome</keyword>
<organism evidence="1 2">
    <name type="scientific">Marininema mesophilum</name>
    <dbReference type="NCBI Taxonomy" id="1048340"/>
    <lineage>
        <taxon>Bacteria</taxon>
        <taxon>Bacillati</taxon>
        <taxon>Bacillota</taxon>
        <taxon>Bacilli</taxon>
        <taxon>Bacillales</taxon>
        <taxon>Thermoactinomycetaceae</taxon>
        <taxon>Marininema</taxon>
    </lineage>
</organism>
<proteinExistence type="predicted"/>
<dbReference type="Proteomes" id="UP000198534">
    <property type="component" value="Unassembled WGS sequence"/>
</dbReference>
<sequence>MIRVWLVTDVGAVRSIDVRNLYQSKKMGVAVERYFCKINRETGRRGEVS</sequence>
<name>A0A1H2XSU0_9BACL</name>
<dbReference type="EMBL" id="FNNQ01000008">
    <property type="protein sequence ID" value="SDW95855.1"/>
    <property type="molecule type" value="Genomic_DNA"/>
</dbReference>
<evidence type="ECO:0000313" key="2">
    <source>
        <dbReference type="Proteomes" id="UP000198534"/>
    </source>
</evidence>
<dbReference type="STRING" id="1048340.SAMN05444487_10844"/>
<gene>
    <name evidence="1" type="ORF">SAMN05444487_10844</name>
</gene>
<accession>A0A1H2XSU0</accession>
<evidence type="ECO:0000313" key="1">
    <source>
        <dbReference type="EMBL" id="SDW95855.1"/>
    </source>
</evidence>
<dbReference type="RefSeq" id="WP_177167974.1">
    <property type="nucleotide sequence ID" value="NZ_FNNQ01000008.1"/>
</dbReference>
<reference evidence="1 2" key="1">
    <citation type="submission" date="2016-10" db="EMBL/GenBank/DDBJ databases">
        <authorList>
            <person name="de Groot N.N."/>
        </authorList>
    </citation>
    <scope>NUCLEOTIDE SEQUENCE [LARGE SCALE GENOMIC DNA]</scope>
    <source>
        <strain evidence="1 2">DSM 45610</strain>
    </source>
</reference>